<reference evidence="5 6" key="1">
    <citation type="submission" date="2019-12" db="EMBL/GenBank/DDBJ databases">
        <title>Genomic-based taxomic classification of the family Erythrobacteraceae.</title>
        <authorList>
            <person name="Xu L."/>
        </authorList>
    </citation>
    <scope>NUCLEOTIDE SEQUENCE [LARGE SCALE GENOMIC DNA]</scope>
    <source>
        <strain evidence="5 6">KEMB 9005-328</strain>
    </source>
</reference>
<dbReference type="GO" id="GO:0005509">
    <property type="term" value="F:calcium ion binding"/>
    <property type="evidence" value="ECO:0007669"/>
    <property type="project" value="TreeGrafter"/>
</dbReference>
<dbReference type="GO" id="GO:0004341">
    <property type="term" value="F:gluconolactonase activity"/>
    <property type="evidence" value="ECO:0007669"/>
    <property type="project" value="TreeGrafter"/>
</dbReference>
<gene>
    <name evidence="5" type="ORF">GRI58_02860</name>
</gene>
<dbReference type="InterPro" id="IPR011042">
    <property type="entry name" value="6-blade_b-propeller_TolB-like"/>
</dbReference>
<feature type="active site" description="Proton donor/acceptor" evidence="2">
    <location>
        <position position="201"/>
    </location>
</feature>
<dbReference type="Gene3D" id="2.120.10.30">
    <property type="entry name" value="TolB, C-terminal domain"/>
    <property type="match status" value="1"/>
</dbReference>
<sequence>MLFETVIPQRATIGESPCWVAEERSLYWMDIKKPALHRLAIDSGERHSWTLTSDIGGYAFMEDGGVLVALRRGLHRLDRGSGDLDLVAPPPFDPDKFRFNEGACDSAGRFWIGVMYDPIDGSDGCEKADLHSFTLDGGLRSEGEPSALHNGMAWTGDGETFYLSHSYERKIIAFDYEAEGGRISNRRAFASLPDDDEGIPDGSSLDIEGRYWCADHGGGRLRVFRPDGSIERDIPLPMSQPTMCVFGGEDLNALYITSASDGMSEADLAREPLAGAMLRFDPGTRGISRNYTVR</sequence>
<dbReference type="RefSeq" id="WP_160752066.1">
    <property type="nucleotide sequence ID" value="NZ_WTYA01000002.1"/>
</dbReference>
<dbReference type="GO" id="GO:0019853">
    <property type="term" value="P:L-ascorbic acid biosynthetic process"/>
    <property type="evidence" value="ECO:0007669"/>
    <property type="project" value="TreeGrafter"/>
</dbReference>
<feature type="binding site" evidence="3">
    <location>
        <position position="201"/>
    </location>
    <ligand>
        <name>a divalent metal cation</name>
        <dbReference type="ChEBI" id="CHEBI:60240"/>
    </ligand>
</feature>
<evidence type="ECO:0000256" key="3">
    <source>
        <dbReference type="PIRSR" id="PIRSR605511-2"/>
    </source>
</evidence>
<dbReference type="OrthoDB" id="2633250at2"/>
<keyword evidence="3" id="KW-0862">Zinc</keyword>
<comment type="similarity">
    <text evidence="1">Belongs to the SMP-30/CGR1 family.</text>
</comment>
<protein>
    <submittedName>
        <fullName evidence="5">SMP-30/gluconolactonase/LRE family protein</fullName>
    </submittedName>
</protein>
<dbReference type="EMBL" id="WTYA01000002">
    <property type="protein sequence ID" value="MXP27763.1"/>
    <property type="molecule type" value="Genomic_DNA"/>
</dbReference>
<dbReference type="PRINTS" id="PR01790">
    <property type="entry name" value="SMP30FAMILY"/>
</dbReference>
<dbReference type="PANTHER" id="PTHR10907:SF47">
    <property type="entry name" value="REGUCALCIN"/>
    <property type="match status" value="1"/>
</dbReference>
<dbReference type="InterPro" id="IPR013658">
    <property type="entry name" value="SGL"/>
</dbReference>
<keyword evidence="6" id="KW-1185">Reference proteome</keyword>
<organism evidence="5 6">
    <name type="scientific">Qipengyuania algicida</name>
    <dbReference type="NCBI Taxonomy" id="1836209"/>
    <lineage>
        <taxon>Bacteria</taxon>
        <taxon>Pseudomonadati</taxon>
        <taxon>Pseudomonadota</taxon>
        <taxon>Alphaproteobacteria</taxon>
        <taxon>Sphingomonadales</taxon>
        <taxon>Erythrobacteraceae</taxon>
        <taxon>Qipengyuania</taxon>
    </lineage>
</organism>
<proteinExistence type="inferred from homology"/>
<feature type="binding site" evidence="3">
    <location>
        <position position="100"/>
    </location>
    <ligand>
        <name>substrate</name>
    </ligand>
</feature>
<feature type="binding site" evidence="3">
    <location>
        <position position="15"/>
    </location>
    <ligand>
        <name>a divalent metal cation</name>
        <dbReference type="ChEBI" id="CHEBI:60240"/>
    </ligand>
</feature>
<name>A0A845AEW2_9SPHN</name>
<feature type="binding site" evidence="3">
    <location>
        <position position="150"/>
    </location>
    <ligand>
        <name>a divalent metal cation</name>
        <dbReference type="ChEBI" id="CHEBI:60240"/>
    </ligand>
</feature>
<evidence type="ECO:0000256" key="1">
    <source>
        <dbReference type="ARBA" id="ARBA00008853"/>
    </source>
</evidence>
<dbReference type="Pfam" id="PF08450">
    <property type="entry name" value="SGL"/>
    <property type="match status" value="1"/>
</dbReference>
<feature type="binding site" evidence="3">
    <location>
        <position position="98"/>
    </location>
    <ligand>
        <name>substrate</name>
    </ligand>
</feature>
<evidence type="ECO:0000259" key="4">
    <source>
        <dbReference type="Pfam" id="PF08450"/>
    </source>
</evidence>
<evidence type="ECO:0000313" key="6">
    <source>
        <dbReference type="Proteomes" id="UP000439780"/>
    </source>
</evidence>
<evidence type="ECO:0000313" key="5">
    <source>
        <dbReference type="EMBL" id="MXP27763.1"/>
    </source>
</evidence>
<feature type="domain" description="SMP-30/Gluconolactonase/LRE-like region" evidence="4">
    <location>
        <begin position="13"/>
        <end position="260"/>
    </location>
</feature>
<accession>A0A845AEW2</accession>
<keyword evidence="3" id="KW-0479">Metal-binding</keyword>
<dbReference type="PANTHER" id="PTHR10907">
    <property type="entry name" value="REGUCALCIN"/>
    <property type="match status" value="1"/>
</dbReference>
<dbReference type="SUPFAM" id="SSF63829">
    <property type="entry name" value="Calcium-dependent phosphotriesterase"/>
    <property type="match status" value="1"/>
</dbReference>
<comment type="caution">
    <text evidence="5">The sequence shown here is derived from an EMBL/GenBank/DDBJ whole genome shotgun (WGS) entry which is preliminary data.</text>
</comment>
<dbReference type="AlphaFoldDB" id="A0A845AEW2"/>
<dbReference type="Proteomes" id="UP000439780">
    <property type="component" value="Unassembled WGS sequence"/>
</dbReference>
<dbReference type="InterPro" id="IPR005511">
    <property type="entry name" value="SMP-30"/>
</dbReference>
<evidence type="ECO:0000256" key="2">
    <source>
        <dbReference type="PIRSR" id="PIRSR605511-1"/>
    </source>
</evidence>
<comment type="cofactor">
    <cofactor evidence="3">
        <name>Zn(2+)</name>
        <dbReference type="ChEBI" id="CHEBI:29105"/>
    </cofactor>
    <text evidence="3">Binds 1 divalent metal cation per subunit.</text>
</comment>